<name>A0ABR2EIW1_9ROSI</name>
<comment type="caution">
    <text evidence="2">The sequence shown here is derived from an EMBL/GenBank/DDBJ whole genome shotgun (WGS) entry which is preliminary data.</text>
</comment>
<dbReference type="Gene3D" id="3.30.420.10">
    <property type="entry name" value="Ribonuclease H-like superfamily/Ribonuclease H"/>
    <property type="match status" value="1"/>
</dbReference>
<feature type="domain" description="RNase H type-1" evidence="1">
    <location>
        <begin position="81"/>
        <end position="215"/>
    </location>
</feature>
<proteinExistence type="predicted"/>
<keyword evidence="3" id="KW-1185">Reference proteome</keyword>
<dbReference type="InterPro" id="IPR036397">
    <property type="entry name" value="RNaseH_sf"/>
</dbReference>
<dbReference type="InterPro" id="IPR012337">
    <property type="entry name" value="RNaseH-like_sf"/>
</dbReference>
<reference evidence="2 3" key="1">
    <citation type="journal article" date="2024" name="G3 (Bethesda)">
        <title>Genome assembly of Hibiscus sabdariffa L. provides insights into metabolisms of medicinal natural products.</title>
        <authorList>
            <person name="Kim T."/>
        </authorList>
    </citation>
    <scope>NUCLEOTIDE SEQUENCE [LARGE SCALE GENOMIC DNA]</scope>
    <source>
        <strain evidence="2">TK-2024</strain>
        <tissue evidence="2">Old leaves</tissue>
    </source>
</reference>
<dbReference type="PANTHER" id="PTHR47723:SF22">
    <property type="entry name" value="RNASE H TYPE-1 DOMAIN-CONTAINING PROTEIN"/>
    <property type="match status" value="1"/>
</dbReference>
<dbReference type="InterPro" id="IPR044730">
    <property type="entry name" value="RNase_H-like_dom_plant"/>
</dbReference>
<organism evidence="2 3">
    <name type="scientific">Hibiscus sabdariffa</name>
    <name type="common">roselle</name>
    <dbReference type="NCBI Taxonomy" id="183260"/>
    <lineage>
        <taxon>Eukaryota</taxon>
        <taxon>Viridiplantae</taxon>
        <taxon>Streptophyta</taxon>
        <taxon>Embryophyta</taxon>
        <taxon>Tracheophyta</taxon>
        <taxon>Spermatophyta</taxon>
        <taxon>Magnoliopsida</taxon>
        <taxon>eudicotyledons</taxon>
        <taxon>Gunneridae</taxon>
        <taxon>Pentapetalae</taxon>
        <taxon>rosids</taxon>
        <taxon>malvids</taxon>
        <taxon>Malvales</taxon>
        <taxon>Malvaceae</taxon>
        <taxon>Malvoideae</taxon>
        <taxon>Hibiscus</taxon>
    </lineage>
</organism>
<sequence length="215" mass="24187">MLFFATLWSLWLNRNELLFHGKGLNVAQLSDIVLIRVDWWARAKWPHSPMSVEDFLRNPDYWCRPLSEKDARVKEVWLAPPVGAVKFNTDGAVKGGFGIAGIGGVLRDATGKVVFEFSKSIGVADPTSAELMAIKEALITFNSFDRDKEIILQVECDCSNVVSWLRQPSLSPIAFKDLVAQCLGLARNLKWELLLVNREMIRHAYRLAKTGIEGE</sequence>
<gene>
    <name evidence="2" type="ORF">V6N12_048998</name>
</gene>
<dbReference type="PROSITE" id="PS50879">
    <property type="entry name" value="RNASE_H_1"/>
    <property type="match status" value="1"/>
</dbReference>
<dbReference type="EMBL" id="JBBPBM010000013">
    <property type="protein sequence ID" value="KAK8561943.1"/>
    <property type="molecule type" value="Genomic_DNA"/>
</dbReference>
<evidence type="ECO:0000259" key="1">
    <source>
        <dbReference type="PROSITE" id="PS50879"/>
    </source>
</evidence>
<dbReference type="CDD" id="cd06222">
    <property type="entry name" value="RNase_H_like"/>
    <property type="match status" value="1"/>
</dbReference>
<evidence type="ECO:0000313" key="2">
    <source>
        <dbReference type="EMBL" id="KAK8561943.1"/>
    </source>
</evidence>
<dbReference type="InterPro" id="IPR053151">
    <property type="entry name" value="RNase_H-like"/>
</dbReference>
<dbReference type="InterPro" id="IPR002156">
    <property type="entry name" value="RNaseH_domain"/>
</dbReference>
<dbReference type="Pfam" id="PF13456">
    <property type="entry name" value="RVT_3"/>
    <property type="match status" value="1"/>
</dbReference>
<protein>
    <recommendedName>
        <fullName evidence="1">RNase H type-1 domain-containing protein</fullName>
    </recommendedName>
</protein>
<dbReference type="SUPFAM" id="SSF53098">
    <property type="entry name" value="Ribonuclease H-like"/>
    <property type="match status" value="1"/>
</dbReference>
<dbReference type="Proteomes" id="UP001472677">
    <property type="component" value="Unassembled WGS sequence"/>
</dbReference>
<accession>A0ABR2EIW1</accession>
<evidence type="ECO:0000313" key="3">
    <source>
        <dbReference type="Proteomes" id="UP001472677"/>
    </source>
</evidence>
<dbReference type="PANTHER" id="PTHR47723">
    <property type="entry name" value="OS05G0353850 PROTEIN"/>
    <property type="match status" value="1"/>
</dbReference>